<organism evidence="1 3">
    <name type="scientific">Adineta steineri</name>
    <dbReference type="NCBI Taxonomy" id="433720"/>
    <lineage>
        <taxon>Eukaryota</taxon>
        <taxon>Metazoa</taxon>
        <taxon>Spiralia</taxon>
        <taxon>Gnathifera</taxon>
        <taxon>Rotifera</taxon>
        <taxon>Eurotatoria</taxon>
        <taxon>Bdelloidea</taxon>
        <taxon>Adinetida</taxon>
        <taxon>Adinetidae</taxon>
        <taxon>Adineta</taxon>
    </lineage>
</organism>
<dbReference type="EMBL" id="CAJNOE010001195">
    <property type="protein sequence ID" value="CAF1399394.1"/>
    <property type="molecule type" value="Genomic_DNA"/>
</dbReference>
<proteinExistence type="predicted"/>
<name>A0A815L4C7_9BILA</name>
<protein>
    <submittedName>
        <fullName evidence="1">Uncharacterized protein</fullName>
    </submittedName>
</protein>
<evidence type="ECO:0000313" key="1">
    <source>
        <dbReference type="EMBL" id="CAF1399394.1"/>
    </source>
</evidence>
<comment type="caution">
    <text evidence="1">The sequence shown here is derived from an EMBL/GenBank/DDBJ whole genome shotgun (WGS) entry which is preliminary data.</text>
</comment>
<dbReference type="AlphaFoldDB" id="A0A815L4C7"/>
<evidence type="ECO:0000313" key="3">
    <source>
        <dbReference type="Proteomes" id="UP000663860"/>
    </source>
</evidence>
<dbReference type="Proteomes" id="UP000663860">
    <property type="component" value="Unassembled WGS sequence"/>
</dbReference>
<evidence type="ECO:0000313" key="2">
    <source>
        <dbReference type="EMBL" id="CAF4128169.1"/>
    </source>
</evidence>
<reference evidence="1" key="1">
    <citation type="submission" date="2021-02" db="EMBL/GenBank/DDBJ databases">
        <authorList>
            <person name="Nowell W R."/>
        </authorList>
    </citation>
    <scope>NUCLEOTIDE SEQUENCE</scope>
</reference>
<dbReference type="Proteomes" id="UP000663868">
    <property type="component" value="Unassembled WGS sequence"/>
</dbReference>
<gene>
    <name evidence="1" type="ORF">IZO911_LOCUS39403</name>
    <name evidence="2" type="ORF">KXQ929_LOCUS36027</name>
</gene>
<sequence length="540" mass="62588">MAERPSLPVSVNESLMAVLNEIGDSDINFASHELLSSYPNTITISDVHETSTIDEEYQIRTLGQHNMARMLILPTFPPAVSQSSPTIANLLLSNVSLVSLTQEQYERAHFYRFPKLFKLKMNLDHTQVKSDDDHQTSLCNSFLLYFYDNLYRKLKKRLKVGTSILDFNLTRLRQCIDKVVEQRGQRQTMLSIDELPLALEFYLQIDVDMFFLKTCSFNGVQLRQFEDRILEGLFCLGIPEARFVMKPCNKAYCHCCHSPCPRRSLVNTKQRKAIQFSTPHIHRFVNQYEAILNCPATCESNNCIYVLTCPCGQVDFIGSTKEQSFAEIMALHREEGNRIIRECLIGQRNIDFITNGFKSEEQKLYDKMWLYQHSSRCPDALQLFLDYNPAYWCFVPMKSMEINMIYTPIQQASFARASNETSWSRTDEEVRPLIENLPKPPLDFQFSADQYQQQTHFFQSLQDFNVPRDHVDLYNADIIAILPDNCSELFTELIESLLITHAECKLNEFGHLVYEPSDPNGDLHDSWCISLIRRHSQLLI</sequence>
<dbReference type="EMBL" id="CAJOBB010005429">
    <property type="protein sequence ID" value="CAF4128169.1"/>
    <property type="molecule type" value="Genomic_DNA"/>
</dbReference>
<accession>A0A815L4C7</accession>